<organism evidence="13 14">
    <name type="scientific">Ricinus communis</name>
    <name type="common">Castor bean</name>
    <dbReference type="NCBI Taxonomy" id="3988"/>
    <lineage>
        <taxon>Eukaryota</taxon>
        <taxon>Viridiplantae</taxon>
        <taxon>Streptophyta</taxon>
        <taxon>Embryophyta</taxon>
        <taxon>Tracheophyta</taxon>
        <taxon>Spermatophyta</taxon>
        <taxon>Magnoliopsida</taxon>
        <taxon>eudicotyledons</taxon>
        <taxon>Gunneridae</taxon>
        <taxon>Pentapetalae</taxon>
        <taxon>rosids</taxon>
        <taxon>fabids</taxon>
        <taxon>Malpighiales</taxon>
        <taxon>Euphorbiaceae</taxon>
        <taxon>Acalyphoideae</taxon>
        <taxon>Acalypheae</taxon>
        <taxon>Ricinus</taxon>
    </lineage>
</organism>
<dbReference type="eggNOG" id="KOG0627">
    <property type="taxonomic scope" value="Eukaryota"/>
</dbReference>
<gene>
    <name evidence="13" type="ORF">RCOM_0383000</name>
</gene>
<dbReference type="FunFam" id="1.10.10.10:FF:000037">
    <property type="entry name" value="Heat stress transcription factor B-4"/>
    <property type="match status" value="1"/>
</dbReference>
<dbReference type="GO" id="GO:0003700">
    <property type="term" value="F:DNA-binding transcription factor activity"/>
    <property type="evidence" value="ECO:0000318"/>
    <property type="project" value="GO_Central"/>
</dbReference>
<dbReference type="AlphaFoldDB" id="B9SRG8"/>
<keyword evidence="4" id="KW-0805">Transcription regulation</keyword>
<comment type="subunit">
    <text evidence="2">Homotrimer.</text>
</comment>
<evidence type="ECO:0000256" key="3">
    <source>
        <dbReference type="ARBA" id="ARBA00022553"/>
    </source>
</evidence>
<evidence type="ECO:0000256" key="6">
    <source>
        <dbReference type="ARBA" id="ARBA00023125"/>
    </source>
</evidence>
<dbReference type="FunCoup" id="B9SRG8">
    <property type="interactions" value="633"/>
</dbReference>
<proteinExistence type="inferred from homology"/>
<feature type="compositionally biased region" description="Basic and acidic residues" evidence="11">
    <location>
        <begin position="504"/>
        <end position="521"/>
    </location>
</feature>
<keyword evidence="5" id="KW-0346">Stress response</keyword>
<evidence type="ECO:0000256" key="5">
    <source>
        <dbReference type="ARBA" id="ARBA00023016"/>
    </source>
</evidence>
<keyword evidence="10" id="KW-0175">Coiled coil</keyword>
<dbReference type="SUPFAM" id="SSF46785">
    <property type="entry name" value="Winged helix' DNA-binding domain"/>
    <property type="match status" value="1"/>
</dbReference>
<dbReference type="EMBL" id="EQ974098">
    <property type="protein sequence ID" value="EEF33795.1"/>
    <property type="molecule type" value="Genomic_DNA"/>
</dbReference>
<evidence type="ECO:0000256" key="1">
    <source>
        <dbReference type="ARBA" id="ARBA00004123"/>
    </source>
</evidence>
<feature type="coiled-coil region" evidence="10">
    <location>
        <begin position="197"/>
        <end position="224"/>
    </location>
</feature>
<evidence type="ECO:0000259" key="12">
    <source>
        <dbReference type="SMART" id="SM00415"/>
    </source>
</evidence>
<evidence type="ECO:0000256" key="8">
    <source>
        <dbReference type="ARBA" id="ARBA00023242"/>
    </source>
</evidence>
<accession>B9SRG8</accession>
<dbReference type="PRINTS" id="PR00056">
    <property type="entry name" value="HSFDOMAIN"/>
</dbReference>
<evidence type="ECO:0000313" key="13">
    <source>
        <dbReference type="EMBL" id="EEF33795.1"/>
    </source>
</evidence>
<keyword evidence="3" id="KW-0597">Phosphoprotein</keyword>
<evidence type="ECO:0000256" key="11">
    <source>
        <dbReference type="SAM" id="MobiDB-lite"/>
    </source>
</evidence>
<dbReference type="SMART" id="SM00415">
    <property type="entry name" value="HSF"/>
    <property type="match status" value="1"/>
</dbReference>
<evidence type="ECO:0000256" key="9">
    <source>
        <dbReference type="RuleBase" id="RU004020"/>
    </source>
</evidence>
<comment type="subcellular location">
    <subcellularLocation>
        <location evidence="1">Nucleus</location>
    </subcellularLocation>
</comment>
<name>B9SRG8_RICCO</name>
<dbReference type="Gene3D" id="1.10.10.10">
    <property type="entry name" value="Winged helix-like DNA-binding domain superfamily/Winged helix DNA-binding domain"/>
    <property type="match status" value="1"/>
</dbReference>
<dbReference type="STRING" id="3988.B9SRG8"/>
<dbReference type="Proteomes" id="UP000008311">
    <property type="component" value="Unassembled WGS sequence"/>
</dbReference>
<dbReference type="Pfam" id="PF00447">
    <property type="entry name" value="HSF_DNA-bind"/>
    <property type="match status" value="1"/>
</dbReference>
<comment type="similarity">
    <text evidence="9">Belongs to the HSF family.</text>
</comment>
<reference evidence="14" key="1">
    <citation type="journal article" date="2010" name="Nat. Biotechnol.">
        <title>Draft genome sequence of the oilseed species Ricinus communis.</title>
        <authorList>
            <person name="Chan A.P."/>
            <person name="Crabtree J."/>
            <person name="Zhao Q."/>
            <person name="Lorenzi H."/>
            <person name="Orvis J."/>
            <person name="Puiu D."/>
            <person name="Melake-Berhan A."/>
            <person name="Jones K.M."/>
            <person name="Redman J."/>
            <person name="Chen G."/>
            <person name="Cahoon E.B."/>
            <person name="Gedil M."/>
            <person name="Stanke M."/>
            <person name="Haas B.J."/>
            <person name="Wortman J.R."/>
            <person name="Fraser-Liggett C.M."/>
            <person name="Ravel J."/>
            <person name="Rabinowicz P.D."/>
        </authorList>
    </citation>
    <scope>NUCLEOTIDE SEQUENCE [LARGE SCALE GENOMIC DNA]</scope>
    <source>
        <strain evidence="14">cv. Hale</strain>
    </source>
</reference>
<evidence type="ECO:0000256" key="2">
    <source>
        <dbReference type="ARBA" id="ARBA00011233"/>
    </source>
</evidence>
<dbReference type="PANTHER" id="PTHR10015">
    <property type="entry name" value="HEAT SHOCK TRANSCRIPTION FACTOR"/>
    <property type="match status" value="1"/>
</dbReference>
<dbReference type="GO" id="GO:0005634">
    <property type="term" value="C:nucleus"/>
    <property type="evidence" value="ECO:0000318"/>
    <property type="project" value="GO_Central"/>
</dbReference>
<feature type="domain" description="HSF-type DNA-binding" evidence="12">
    <location>
        <begin position="80"/>
        <end position="177"/>
    </location>
</feature>
<dbReference type="InParanoid" id="B9SRG8"/>
<feature type="compositionally biased region" description="Basic and acidic residues" evidence="11">
    <location>
        <begin position="1"/>
        <end position="10"/>
    </location>
</feature>
<sequence length="521" mass="58651">MNPEDEKSFKPTDSGTTSSSSNSEPDKPLMGSSQFYPSVSPFSSPLMEVFEFRANTISPTDDDDMAAEVPQPLANLHENPIPPFLSKTYDLVNDRILDPIISWGSTGESFVVWDPVEFSRVVLPRNFKHNNFSSFVRQLNTYVGIAGFRKIDSDKWEFANEAFRRGKRHLLKNIQRRKPLQSQQVGSYTGPPTETGLSELESEIEILRKQRSMMMQEVVELQQQQRGSVHHMKTVNRRLQAAEQRQKQMVSFLAKLFQNPAFLARLRQNKEQGNIGSSRMKYVKHQQLEPGQSESRLEGQVVKYRPEWKDVPLSSLVPDINPASFKQSPDYNLQDMLETGEEAVGMAFPIENVPLDEVAILDELVVAQGCIQNPAQYGEGASNMRTEDPQFKGKNIMNPQQEVGPEYFIAFPEDLVAEKDFPEFSSPAIDSIVKQEDVWNMEFDPQAYMPSSSQELWGNLVPYDVPELGSSAGFSDIWGLGSLQAAGSSGIHKRPADENPTAKLEGHADQLKDDSLKNIDQ</sequence>
<feature type="region of interest" description="Disordered" evidence="11">
    <location>
        <begin position="1"/>
        <end position="36"/>
    </location>
</feature>
<keyword evidence="6" id="KW-0238">DNA-binding</keyword>
<dbReference type="InterPro" id="IPR000232">
    <property type="entry name" value="HSF_DNA-bd"/>
</dbReference>
<feature type="region of interest" description="Disordered" evidence="11">
    <location>
        <begin position="486"/>
        <end position="521"/>
    </location>
</feature>
<keyword evidence="14" id="KW-1185">Reference proteome</keyword>
<evidence type="ECO:0000313" key="14">
    <source>
        <dbReference type="Proteomes" id="UP000008311"/>
    </source>
</evidence>
<evidence type="ECO:0000256" key="10">
    <source>
        <dbReference type="SAM" id="Coils"/>
    </source>
</evidence>
<dbReference type="InterPro" id="IPR036390">
    <property type="entry name" value="WH_DNA-bd_sf"/>
</dbReference>
<dbReference type="GO" id="GO:0043565">
    <property type="term" value="F:sequence-specific DNA binding"/>
    <property type="evidence" value="ECO:0007669"/>
    <property type="project" value="InterPro"/>
</dbReference>
<keyword evidence="7" id="KW-0804">Transcription</keyword>
<evidence type="ECO:0000256" key="7">
    <source>
        <dbReference type="ARBA" id="ARBA00023163"/>
    </source>
</evidence>
<feature type="compositionally biased region" description="Low complexity" evidence="11">
    <location>
        <begin position="12"/>
        <end position="23"/>
    </location>
</feature>
<dbReference type="InterPro" id="IPR036388">
    <property type="entry name" value="WH-like_DNA-bd_sf"/>
</dbReference>
<protein>
    <submittedName>
        <fullName evidence="13">DNA binding protein, putative</fullName>
    </submittedName>
</protein>
<dbReference type="GO" id="GO:0034605">
    <property type="term" value="P:cellular response to heat"/>
    <property type="evidence" value="ECO:0000318"/>
    <property type="project" value="GO_Central"/>
</dbReference>
<keyword evidence="8" id="KW-0539">Nucleus</keyword>
<dbReference type="PANTHER" id="PTHR10015:SF337">
    <property type="entry name" value="HEAT STRESS TRANSCRIPTION FACTOR A-3"/>
    <property type="match status" value="1"/>
</dbReference>
<evidence type="ECO:0000256" key="4">
    <source>
        <dbReference type="ARBA" id="ARBA00023015"/>
    </source>
</evidence>